<dbReference type="InterPro" id="IPR014001">
    <property type="entry name" value="Helicase_ATP-bd"/>
</dbReference>
<dbReference type="InterPro" id="IPR004179">
    <property type="entry name" value="Sec63-dom"/>
</dbReference>
<dbReference type="SMART" id="SM00973">
    <property type="entry name" value="Sec63"/>
    <property type="match status" value="1"/>
</dbReference>
<feature type="compositionally biased region" description="Low complexity" evidence="12">
    <location>
        <begin position="1"/>
        <end position="12"/>
    </location>
</feature>
<dbReference type="STRING" id="3076.A0A2P6TQE8"/>
<dbReference type="Pfam" id="PF02889">
    <property type="entry name" value="Sec63"/>
    <property type="match status" value="1"/>
</dbReference>
<feature type="compositionally biased region" description="Low complexity" evidence="12">
    <location>
        <begin position="965"/>
        <end position="1007"/>
    </location>
</feature>
<evidence type="ECO:0000256" key="2">
    <source>
        <dbReference type="ARBA" id="ARBA00022741"/>
    </source>
</evidence>
<evidence type="ECO:0000256" key="10">
    <source>
        <dbReference type="ARBA" id="ARBA00048988"/>
    </source>
</evidence>
<reference evidence="15 16" key="1">
    <citation type="journal article" date="2018" name="Plant J.">
        <title>Genome sequences of Chlorella sorokiniana UTEX 1602 and Micractinium conductrix SAG 241.80: implications to maltose excretion by a green alga.</title>
        <authorList>
            <person name="Arriola M.B."/>
            <person name="Velmurugan N."/>
            <person name="Zhang Y."/>
            <person name="Plunkett M.H."/>
            <person name="Hondzo H."/>
            <person name="Barney B.M."/>
        </authorList>
    </citation>
    <scope>NUCLEOTIDE SEQUENCE [LARGE SCALE GENOMIC DNA]</scope>
    <source>
        <strain evidence="16">UTEX 1602</strain>
    </source>
</reference>
<evidence type="ECO:0000256" key="3">
    <source>
        <dbReference type="ARBA" id="ARBA00022801"/>
    </source>
</evidence>
<dbReference type="GO" id="GO:0003676">
    <property type="term" value="F:nucleic acid binding"/>
    <property type="evidence" value="ECO:0007669"/>
    <property type="project" value="InterPro"/>
</dbReference>
<dbReference type="OrthoDB" id="5575at2759"/>
<evidence type="ECO:0000313" key="16">
    <source>
        <dbReference type="Proteomes" id="UP000239899"/>
    </source>
</evidence>
<feature type="region of interest" description="Disordered" evidence="12">
    <location>
        <begin position="41"/>
        <end position="66"/>
    </location>
</feature>
<evidence type="ECO:0000256" key="11">
    <source>
        <dbReference type="SAM" id="Coils"/>
    </source>
</evidence>
<dbReference type="Pfam" id="PF23445">
    <property type="entry name" value="WHD_SNRNP200"/>
    <property type="match status" value="1"/>
</dbReference>
<dbReference type="CDD" id="cd18795">
    <property type="entry name" value="SF2_C_Ski2"/>
    <property type="match status" value="1"/>
</dbReference>
<feature type="region of interest" description="Disordered" evidence="12">
    <location>
        <begin position="1431"/>
        <end position="1459"/>
    </location>
</feature>
<dbReference type="InterPro" id="IPR057842">
    <property type="entry name" value="WH_MER3"/>
</dbReference>
<dbReference type="Pfam" id="PF00270">
    <property type="entry name" value="DEAD"/>
    <property type="match status" value="1"/>
</dbReference>
<dbReference type="InterPro" id="IPR052247">
    <property type="entry name" value="Meiotic_Crossover_Helicase"/>
</dbReference>
<keyword evidence="6" id="KW-0413">Isomerase</keyword>
<keyword evidence="11" id="KW-0175">Coiled coil</keyword>
<dbReference type="EMBL" id="LHPG02000009">
    <property type="protein sequence ID" value="PRW56254.1"/>
    <property type="molecule type" value="Genomic_DNA"/>
</dbReference>
<dbReference type="Gene3D" id="1.10.10.10">
    <property type="entry name" value="Winged helix-like DNA-binding domain superfamily/Winged helix DNA-binding domain"/>
    <property type="match status" value="1"/>
</dbReference>
<dbReference type="FunFam" id="3.40.50.300:FF:001076">
    <property type="entry name" value="ATP-dependent DNA helicase MER3"/>
    <property type="match status" value="1"/>
</dbReference>
<evidence type="ECO:0000256" key="12">
    <source>
        <dbReference type="SAM" id="MobiDB-lite"/>
    </source>
</evidence>
<name>A0A2P6TQE8_CHLSO</name>
<feature type="region of interest" description="Disordered" evidence="12">
    <location>
        <begin position="1"/>
        <end position="22"/>
    </location>
</feature>
<comment type="catalytic activity">
    <reaction evidence="8">
        <text>Couples ATP hydrolysis with the unwinding of duplex DNA by translocating in the 3'-5' direction.</text>
        <dbReference type="EC" id="5.6.2.4"/>
    </reaction>
</comment>
<dbReference type="SUPFAM" id="SSF158702">
    <property type="entry name" value="Sec63 N-terminal domain-like"/>
    <property type="match status" value="1"/>
</dbReference>
<keyword evidence="7" id="KW-0469">Meiosis</keyword>
<keyword evidence="16" id="KW-1185">Reference proteome</keyword>
<evidence type="ECO:0000256" key="7">
    <source>
        <dbReference type="ARBA" id="ARBA00023254"/>
    </source>
</evidence>
<dbReference type="InterPro" id="IPR036388">
    <property type="entry name" value="WH-like_DNA-bd_sf"/>
</dbReference>
<gene>
    <name evidence="15" type="ORF">C2E21_5109</name>
</gene>
<evidence type="ECO:0000256" key="1">
    <source>
        <dbReference type="ARBA" id="ARBA00010140"/>
    </source>
</evidence>
<evidence type="ECO:0000256" key="8">
    <source>
        <dbReference type="ARBA" id="ARBA00034617"/>
    </source>
</evidence>
<evidence type="ECO:0000256" key="9">
    <source>
        <dbReference type="ARBA" id="ARBA00034808"/>
    </source>
</evidence>
<keyword evidence="5" id="KW-0067">ATP-binding</keyword>
<dbReference type="GO" id="GO:0005524">
    <property type="term" value="F:ATP binding"/>
    <property type="evidence" value="ECO:0007669"/>
    <property type="project" value="UniProtKB-KW"/>
</dbReference>
<feature type="compositionally biased region" description="Low complexity" evidence="12">
    <location>
        <begin position="1443"/>
        <end position="1459"/>
    </location>
</feature>
<evidence type="ECO:0000259" key="13">
    <source>
        <dbReference type="PROSITE" id="PS51192"/>
    </source>
</evidence>
<feature type="compositionally biased region" description="Low complexity" evidence="12">
    <location>
        <begin position="666"/>
        <end position="679"/>
    </location>
</feature>
<dbReference type="Pfam" id="PF00271">
    <property type="entry name" value="Helicase_C"/>
    <property type="match status" value="1"/>
</dbReference>
<dbReference type="GO" id="GO:0007131">
    <property type="term" value="P:reciprocal meiotic recombination"/>
    <property type="evidence" value="ECO:0007669"/>
    <property type="project" value="UniProtKB-ARBA"/>
</dbReference>
<sequence length="1975" mass="209021">MAGYQAGPSPLQLGPPPPPFWQAAQAGPSYAHSYSQAPQAPGGFMAHQLGPPPMPAPPPHQPPLAAADDRLRSVDELPACFRGVFPFRYFNAIQNECWPTIYEAGHNVVIAAPTGGGKTVLLELAILRLLSSHIAPGSGQWAHQPGHLKSVYLAPSRALVQEKVRDWTQRFGVLGITCRELTGDTDREGLEDLDSADIICATPEKFDAVTRSGMRFFADIGLVLIDEVHLLNENRGSSLEGVVVRIKVVSRLREMREQAIGGVRYVAVSATIPNVRDLAEWLGAPPAGIKCFGEEMRPVKLRTVVRGYQPTKTDFLFERRLNDYIFEIVSEFSSGKPSLVFCSSRRGTSETAAALAKAAAQAAEGGRPSVFVRDPAQHARLVAAAARLGDTHLRECVQLGVGYHHAAMEPEERAAVEALFSTQDLPVLCTTSTLAMGVNLPARLVVIKGTRRYIGSEAEDPSGYQEYERSTCLQMVGRAGRPQFDTEGVAVIMTQKPHVRRYEQLASGSELVESMIKEVLPELLNAEITLRTITDVAQAVAWLRSTYFYVRVKRDPGRYDVPRQPTTEALDRWLRDRLLMGCLRELAEHGMVRLHDDGMGLEPLQPGAIMAEKYVRMATMKSLTGAPQGAGIPDLIGIVARSAELANIKLRRSEKKASTVTVTSGPVQQERQQQQRPQRPEVVLNGVNHSDRVRFPLMNPAKPGKVLERVATGADKIFVLVNEGLADTPTDKLEYSLRQDVEQAVTVGKRLAGAMVRFFEHEGRASETFNALLLAKSLRQRMWTDSTVETRQLAGIGPQIAQCLAAAGVAKLVQLADIEPRRLENLAQRHYPFGNEVHAALAKCLPPAAKLQCLPVSWLPGRLVELEITVERVSGSDAPSPCRLLVGSLHDNALLLCRALALESFPSPLVLRTRTRSPVKGRGTPIQVVASIVHERLVGVDSAIKVVVPPGVELQGRACQPALKQEQQQEQQHGQQLEQQSGPADESSAADEGASAAEAAGAGLAAGRPKPAKAEAAGLAAMASPGLPSQLEAVLQQLTDNRDTVDLDAAIQVLDVAGDVTHQAVAWQATNDNAREAAVLSRIVSSAASQLAPLQDALLQRLSAGGAASIQSAEQILLHSTANIILGCLSLAPHCGASSEARLQLARLGMQHVAAAGPPLLSHERNKDSHPKLVIGLVSSRLQQQLLLAPACMRASGFSAAAAAEAAPPAQLAAYLAAAVEAIDWLGSSGEQAEQREAIPPRIATCHVLSDEEAWEEHAAAVAAQPVLTQAIMRLCLSQASVLAVGLTLPEERRPTGCTMDGASQLFSLLSYGNLLPGAIKACFATAGSGSAAAAVAATAQIAQQLERLDALARPDIGLPQSRGLVGFPPNRPQQALAAAHLAALQAHMDVLLQQGRALPLDCLVTHTNQDVQVLSAVLIALDDVQKAASSELHGSGTGSGNSGNSDGSGESSSAAAPEQAALLEEVRQALAAYNAAAPSARRPVAGLWRPVLPPARRLAAAMLAWWRGPAVQQEQQLEAAQVAAARSCAYLRCANLGGGGGPAAGQGEGSLRCSSPGGVQGAKGAPVGTWSLICAAMEAPGLAAQLEALLQQLAGDVESAEVVRAAAEQAIALRACVMNESLDSCNEDEALKLRRVGACGGRIDGCLPVLAPGCQTSDEAQLQLAQAALSLLMSSGPVLLRQAASWLRDTLVGTEQQCFTHLRVQLELAEFSMLVPGFSPAAAADAAPPDKFAAWLAAAVDVLEQMGRRFGQGEDCRTTQQRYALCIAHATALMQCNSRCSIAQHCCVTAASVVRGLACTVAFGPAVIALDPALHSLFGQLWSKLALEAAGSWKAAWQATLQCALVGPTLPVLLASGNCMEAMLQVAEQLQDGELLKAVLDILGTLQTAGLEVAAARSGSDGNASAAPADEAALLEHVQQAAACRAVWYCGTACSHADWRAGHRRMCKAMGAARAAEKAARQAAAEAAAEQPSS</sequence>
<accession>A0A2P6TQE8</accession>
<proteinExistence type="inferred from homology"/>
<comment type="catalytic activity">
    <reaction evidence="10">
        <text>ATP + H2O = ADP + phosphate + H(+)</text>
        <dbReference type="Rhea" id="RHEA:13065"/>
        <dbReference type="ChEBI" id="CHEBI:15377"/>
        <dbReference type="ChEBI" id="CHEBI:15378"/>
        <dbReference type="ChEBI" id="CHEBI:30616"/>
        <dbReference type="ChEBI" id="CHEBI:43474"/>
        <dbReference type="ChEBI" id="CHEBI:456216"/>
        <dbReference type="EC" id="5.6.2.4"/>
    </reaction>
</comment>
<evidence type="ECO:0000259" key="14">
    <source>
        <dbReference type="PROSITE" id="PS51194"/>
    </source>
</evidence>
<evidence type="ECO:0000256" key="6">
    <source>
        <dbReference type="ARBA" id="ARBA00023235"/>
    </source>
</evidence>
<dbReference type="PANTHER" id="PTHR47835:SF3">
    <property type="entry name" value="HELICASE FOR MEIOSIS 1"/>
    <property type="match status" value="1"/>
</dbReference>
<feature type="region of interest" description="Disordered" evidence="12">
    <location>
        <begin position="961"/>
        <end position="1007"/>
    </location>
</feature>
<comment type="caution">
    <text evidence="15">The sequence shown here is derived from an EMBL/GenBank/DDBJ whole genome shotgun (WGS) entry which is preliminary data.</text>
</comment>
<feature type="coiled-coil region" evidence="11">
    <location>
        <begin position="1584"/>
        <end position="1611"/>
    </location>
</feature>
<protein>
    <recommendedName>
        <fullName evidence="9">DNA 3'-5' helicase</fullName>
        <ecNumber evidence="9">5.6.2.4</ecNumber>
    </recommendedName>
</protein>
<evidence type="ECO:0000313" key="15">
    <source>
        <dbReference type="EMBL" id="PRW56254.1"/>
    </source>
</evidence>
<dbReference type="Gene3D" id="6.10.140.2220">
    <property type="match status" value="1"/>
</dbReference>
<dbReference type="GO" id="GO:0043138">
    <property type="term" value="F:3'-5' DNA helicase activity"/>
    <property type="evidence" value="ECO:0007669"/>
    <property type="project" value="UniProtKB-EC"/>
</dbReference>
<feature type="domain" description="Helicase C-terminal" evidence="14">
    <location>
        <begin position="320"/>
        <end position="528"/>
    </location>
</feature>
<evidence type="ECO:0000256" key="4">
    <source>
        <dbReference type="ARBA" id="ARBA00022806"/>
    </source>
</evidence>
<dbReference type="PANTHER" id="PTHR47835">
    <property type="entry name" value="HFM1, ATP DEPENDENT DNA HELICASE HOMOLOG"/>
    <property type="match status" value="1"/>
</dbReference>
<dbReference type="SUPFAM" id="SSF52540">
    <property type="entry name" value="P-loop containing nucleoside triphosphate hydrolases"/>
    <property type="match status" value="1"/>
</dbReference>
<keyword evidence="4 15" id="KW-0347">Helicase</keyword>
<dbReference type="PROSITE" id="PS51194">
    <property type="entry name" value="HELICASE_CTER"/>
    <property type="match status" value="1"/>
</dbReference>
<feature type="region of interest" description="Disordered" evidence="12">
    <location>
        <begin position="655"/>
        <end position="679"/>
    </location>
</feature>
<dbReference type="SMART" id="SM00490">
    <property type="entry name" value="HELICc"/>
    <property type="match status" value="1"/>
</dbReference>
<dbReference type="InterPro" id="IPR001650">
    <property type="entry name" value="Helicase_C-like"/>
</dbReference>
<keyword evidence="2" id="KW-0547">Nucleotide-binding</keyword>
<feature type="compositionally biased region" description="Pro residues" evidence="12">
    <location>
        <begin position="50"/>
        <end position="62"/>
    </location>
</feature>
<feature type="domain" description="Helicase ATP-binding" evidence="13">
    <location>
        <begin position="99"/>
        <end position="290"/>
    </location>
</feature>
<dbReference type="InterPro" id="IPR027417">
    <property type="entry name" value="P-loop_NTPase"/>
</dbReference>
<dbReference type="SMART" id="SM00487">
    <property type="entry name" value="DEXDc"/>
    <property type="match status" value="1"/>
</dbReference>
<keyword evidence="3" id="KW-0378">Hydrolase</keyword>
<dbReference type="SUPFAM" id="SSF144232">
    <property type="entry name" value="HIT/MYND zinc finger-like"/>
    <property type="match status" value="1"/>
</dbReference>
<dbReference type="PROSITE" id="PS51192">
    <property type="entry name" value="HELICASE_ATP_BIND_1"/>
    <property type="match status" value="1"/>
</dbReference>
<organism evidence="15 16">
    <name type="scientific">Chlorella sorokiniana</name>
    <name type="common">Freshwater green alga</name>
    <dbReference type="NCBI Taxonomy" id="3076"/>
    <lineage>
        <taxon>Eukaryota</taxon>
        <taxon>Viridiplantae</taxon>
        <taxon>Chlorophyta</taxon>
        <taxon>core chlorophytes</taxon>
        <taxon>Trebouxiophyceae</taxon>
        <taxon>Chlorellales</taxon>
        <taxon>Chlorellaceae</taxon>
        <taxon>Chlorella clade</taxon>
        <taxon>Chlorella</taxon>
    </lineage>
</organism>
<dbReference type="EC" id="5.6.2.4" evidence="9"/>
<comment type="similarity">
    <text evidence="1">Belongs to the helicase family. SKI2 subfamily.</text>
</comment>
<dbReference type="Proteomes" id="UP000239899">
    <property type="component" value="Unassembled WGS sequence"/>
</dbReference>
<dbReference type="InterPro" id="IPR011545">
    <property type="entry name" value="DEAD/DEAH_box_helicase_dom"/>
</dbReference>
<dbReference type="GO" id="GO:0016787">
    <property type="term" value="F:hydrolase activity"/>
    <property type="evidence" value="ECO:0007669"/>
    <property type="project" value="UniProtKB-KW"/>
</dbReference>
<dbReference type="Gene3D" id="3.40.50.300">
    <property type="entry name" value="P-loop containing nucleotide triphosphate hydrolases"/>
    <property type="match status" value="2"/>
</dbReference>
<evidence type="ECO:0000256" key="5">
    <source>
        <dbReference type="ARBA" id="ARBA00022840"/>
    </source>
</evidence>
<dbReference type="Gene3D" id="1.10.3380.10">
    <property type="entry name" value="Sec63 N-terminal domain-like domain"/>
    <property type="match status" value="1"/>
</dbReference>